<dbReference type="AlphaFoldDB" id="A0A521FYA9"/>
<feature type="region of interest" description="Disordered" evidence="1">
    <location>
        <begin position="28"/>
        <end position="56"/>
    </location>
</feature>
<organism evidence="2 3">
    <name type="scientific">Candidatus Electronema aureum</name>
    <dbReference type="NCBI Taxonomy" id="2005002"/>
    <lineage>
        <taxon>Bacteria</taxon>
        <taxon>Pseudomonadati</taxon>
        <taxon>Thermodesulfobacteriota</taxon>
        <taxon>Desulfobulbia</taxon>
        <taxon>Desulfobulbales</taxon>
        <taxon>Desulfobulbaceae</taxon>
        <taxon>Candidatus Electronema</taxon>
    </lineage>
</organism>
<keyword evidence="3" id="KW-1185">Reference proteome</keyword>
<gene>
    <name evidence="2" type="ORF">CDV28_16412</name>
</gene>
<comment type="caution">
    <text evidence="2">The sequence shown here is derived from an EMBL/GenBank/DDBJ whole genome shotgun (WGS) entry which is preliminary data.</text>
</comment>
<evidence type="ECO:0000256" key="1">
    <source>
        <dbReference type="SAM" id="MobiDB-lite"/>
    </source>
</evidence>
<feature type="compositionally biased region" description="Basic and acidic residues" evidence="1">
    <location>
        <begin position="29"/>
        <end position="56"/>
    </location>
</feature>
<dbReference type="Proteomes" id="UP000316238">
    <property type="component" value="Unassembled WGS sequence"/>
</dbReference>
<dbReference type="EMBL" id="NQJD01000064">
    <property type="protein sequence ID" value="TAA73748.1"/>
    <property type="molecule type" value="Genomic_DNA"/>
</dbReference>
<evidence type="ECO:0000313" key="2">
    <source>
        <dbReference type="EMBL" id="TAA73748.1"/>
    </source>
</evidence>
<proteinExistence type="predicted"/>
<evidence type="ECO:0000313" key="3">
    <source>
        <dbReference type="Proteomes" id="UP000316238"/>
    </source>
</evidence>
<reference evidence="2" key="1">
    <citation type="submission" date="2017-07" db="EMBL/GenBank/DDBJ databases">
        <title>The cable genome - Insights into the physiology and evolution of filamentous bacteria capable of sulfide oxidation via long distance electron transfer.</title>
        <authorList>
            <person name="Thorup C."/>
            <person name="Bjerg J.T."/>
            <person name="Schreiber L."/>
            <person name="Nielsen L.P."/>
            <person name="Kjeldsen K.U."/>
            <person name="Boesen T."/>
            <person name="Boggild A."/>
            <person name="Meysman F."/>
            <person name="Geelhoed J."/>
            <person name="Schramm A."/>
        </authorList>
    </citation>
    <scope>NUCLEOTIDE SEQUENCE [LARGE SCALE GENOMIC DNA]</scope>
    <source>
        <strain evidence="2">GS</strain>
    </source>
</reference>
<sequence length="56" mass="6391">MKSEKPRRKGQGVVEFRQILGGIYYTAGKRTDHQKMKREEREEDAVSGKVEEAPGV</sequence>
<protein>
    <submittedName>
        <fullName evidence="2">Uncharacterized protein</fullName>
    </submittedName>
</protein>
<accession>A0A521FYA9</accession>
<name>A0A521FYA9_9BACT</name>